<dbReference type="InterPro" id="IPR003838">
    <property type="entry name" value="ABC3_permease_C"/>
</dbReference>
<name>A0A382FYG1_9ZZZZ</name>
<keyword evidence="3 6" id="KW-0812">Transmembrane</keyword>
<dbReference type="EMBL" id="UINC01052356">
    <property type="protein sequence ID" value="SVB67595.1"/>
    <property type="molecule type" value="Genomic_DNA"/>
</dbReference>
<feature type="transmembrane region" description="Helical" evidence="6">
    <location>
        <begin position="183"/>
        <end position="205"/>
    </location>
</feature>
<evidence type="ECO:0000259" key="7">
    <source>
        <dbReference type="Pfam" id="PF02687"/>
    </source>
</evidence>
<keyword evidence="2" id="KW-1003">Cell membrane</keyword>
<reference evidence="8" key="1">
    <citation type="submission" date="2018-05" db="EMBL/GenBank/DDBJ databases">
        <authorList>
            <person name="Lanie J.A."/>
            <person name="Ng W.-L."/>
            <person name="Kazmierczak K.M."/>
            <person name="Andrzejewski T.M."/>
            <person name="Davidsen T.M."/>
            <person name="Wayne K.J."/>
            <person name="Tettelin H."/>
            <person name="Glass J.I."/>
            <person name="Rusch D."/>
            <person name="Podicherti R."/>
            <person name="Tsui H.-C.T."/>
            <person name="Winkler M.E."/>
        </authorList>
    </citation>
    <scope>NUCLEOTIDE SEQUENCE</scope>
</reference>
<keyword evidence="5 6" id="KW-0472">Membrane</keyword>
<feature type="non-terminal residue" evidence="8">
    <location>
        <position position="1"/>
    </location>
</feature>
<dbReference type="GO" id="GO:0044874">
    <property type="term" value="P:lipoprotein localization to outer membrane"/>
    <property type="evidence" value="ECO:0007669"/>
    <property type="project" value="TreeGrafter"/>
</dbReference>
<dbReference type="PANTHER" id="PTHR30489:SF0">
    <property type="entry name" value="LIPOPROTEIN-RELEASING SYSTEM TRANSMEMBRANE PROTEIN LOLE"/>
    <property type="match status" value="1"/>
</dbReference>
<feature type="domain" description="ABC3 transporter permease C-terminal" evidence="7">
    <location>
        <begin position="185"/>
        <end position="311"/>
    </location>
</feature>
<keyword evidence="4 6" id="KW-1133">Transmembrane helix</keyword>
<evidence type="ECO:0000256" key="4">
    <source>
        <dbReference type="ARBA" id="ARBA00022989"/>
    </source>
</evidence>
<dbReference type="InterPro" id="IPR051447">
    <property type="entry name" value="Lipoprotein-release_system"/>
</dbReference>
<comment type="subcellular location">
    <subcellularLocation>
        <location evidence="1">Cell membrane</location>
        <topology evidence="1">Multi-pass membrane protein</topology>
    </subcellularLocation>
</comment>
<evidence type="ECO:0000256" key="1">
    <source>
        <dbReference type="ARBA" id="ARBA00004651"/>
    </source>
</evidence>
<dbReference type="PANTHER" id="PTHR30489">
    <property type="entry name" value="LIPOPROTEIN-RELEASING SYSTEM TRANSMEMBRANE PROTEIN LOLE"/>
    <property type="match status" value="1"/>
</dbReference>
<organism evidence="8">
    <name type="scientific">marine metagenome</name>
    <dbReference type="NCBI Taxonomy" id="408172"/>
    <lineage>
        <taxon>unclassified sequences</taxon>
        <taxon>metagenomes</taxon>
        <taxon>ecological metagenomes</taxon>
    </lineage>
</organism>
<proteinExistence type="predicted"/>
<evidence type="ECO:0000256" key="2">
    <source>
        <dbReference type="ARBA" id="ARBA00022475"/>
    </source>
</evidence>
<evidence type="ECO:0000313" key="8">
    <source>
        <dbReference type="EMBL" id="SVB67595.1"/>
    </source>
</evidence>
<dbReference type="GO" id="GO:0098797">
    <property type="term" value="C:plasma membrane protein complex"/>
    <property type="evidence" value="ECO:0007669"/>
    <property type="project" value="TreeGrafter"/>
</dbReference>
<feature type="transmembrane region" description="Helical" evidence="6">
    <location>
        <begin position="279"/>
        <end position="301"/>
    </location>
</feature>
<dbReference type="Pfam" id="PF02687">
    <property type="entry name" value="FtsX"/>
    <property type="match status" value="1"/>
</dbReference>
<dbReference type="AlphaFoldDB" id="A0A382FYG1"/>
<evidence type="ECO:0000256" key="5">
    <source>
        <dbReference type="ARBA" id="ARBA00023136"/>
    </source>
</evidence>
<protein>
    <recommendedName>
        <fullName evidence="7">ABC3 transporter permease C-terminal domain-containing protein</fullName>
    </recommendedName>
</protein>
<gene>
    <name evidence="8" type="ORF">METZ01_LOCUS220449</name>
</gene>
<sequence>PTEWEDRTFSVPDVLLALSASDKAEVLVQQGLLFPNRRIYPVQLRGIEMEQSLLDLPLSELKAYGSKPDDVIPVVVGTRMAKKAHLKKGSTLVLKWRDLNNVVDARNVLVTDVVNFNNPRVDEGVVWVRLDHLRSMTARFGEVSWVAVRKFIGSMNGMEFHTLDMLMADLLALLKQDRRNSRILWTVLMFLAGTSVFNTQILNIFKRQKEIGTLMALGMEAKKIVRMFVLEGSLAAFGAVVLGLILGVPFFRWFQSIGLDVSHLSDSTMPVRERVFLDIHFLEVVSTVSLVVLIMIFVAWWPVRKISNLDPTLALRGKAIT</sequence>
<evidence type="ECO:0000256" key="6">
    <source>
        <dbReference type="SAM" id="Phobius"/>
    </source>
</evidence>
<evidence type="ECO:0000256" key="3">
    <source>
        <dbReference type="ARBA" id="ARBA00022692"/>
    </source>
</evidence>
<accession>A0A382FYG1</accession>
<feature type="transmembrane region" description="Helical" evidence="6">
    <location>
        <begin position="225"/>
        <end position="251"/>
    </location>
</feature>